<sequence length="140" mass="16634">MDKLAMAQSFSKKLVDNHRAEQIIDIIISNRHETNEGVCHSHDYCDANMLMLEVFEENNLSIEDESNHALWNEVWDLAKKNEFFYKMSQEKAREYLAQFKDRKIADIYDDYPTLREALLVLIPDFEYPDHSYKKVSQLLK</sequence>
<name>A0A191ZVV0_9RALS</name>
<dbReference type="RefSeq" id="WP_064802949.1">
    <property type="nucleotide sequence ID" value="NZ_CP016022.1"/>
</dbReference>
<keyword evidence="2" id="KW-1185">Reference proteome</keyword>
<dbReference type="AlphaFoldDB" id="A0A191ZVV0"/>
<dbReference type="EMBL" id="CP016022">
    <property type="protein sequence ID" value="ANJ72207.1"/>
    <property type="molecule type" value="Genomic_DNA"/>
</dbReference>
<organism evidence="1 2">
    <name type="scientific">Ralstonia insidiosa</name>
    <dbReference type="NCBI Taxonomy" id="190721"/>
    <lineage>
        <taxon>Bacteria</taxon>
        <taxon>Pseudomonadati</taxon>
        <taxon>Pseudomonadota</taxon>
        <taxon>Betaproteobacteria</taxon>
        <taxon>Burkholderiales</taxon>
        <taxon>Burkholderiaceae</taxon>
        <taxon>Ralstonia</taxon>
    </lineage>
</organism>
<reference evidence="2" key="1">
    <citation type="submission" date="2016-06" db="EMBL/GenBank/DDBJ databases">
        <authorList>
            <person name="Xu Y."/>
            <person name="Nagy A."/>
            <person name="Yan X."/>
            <person name="Kim S.W."/>
            <person name="Haley B."/>
            <person name="Liu N.T."/>
            <person name="Nou X."/>
        </authorList>
    </citation>
    <scope>NUCLEOTIDE SEQUENCE [LARGE SCALE GENOMIC DNA]</scope>
    <source>
        <strain evidence="2">ATCC 49129</strain>
    </source>
</reference>
<dbReference type="GeneID" id="61525751"/>
<dbReference type="Proteomes" id="UP000078572">
    <property type="component" value="Chromosome 1"/>
</dbReference>
<accession>A0A191ZVV0</accession>
<gene>
    <name evidence="1" type="ORF">A9Y76_06910</name>
</gene>
<proteinExistence type="predicted"/>
<evidence type="ECO:0000313" key="2">
    <source>
        <dbReference type="Proteomes" id="UP000078572"/>
    </source>
</evidence>
<protein>
    <submittedName>
        <fullName evidence="1">Uncharacterized protein</fullName>
    </submittedName>
</protein>
<dbReference type="OrthoDB" id="8912392at2"/>
<evidence type="ECO:0000313" key="1">
    <source>
        <dbReference type="EMBL" id="ANJ72207.1"/>
    </source>
</evidence>